<name>A0ABU9Z0Q3_9RHOO</name>
<gene>
    <name evidence="2" type="ORF">ABDB84_13710</name>
</gene>
<keyword evidence="3" id="KW-1185">Reference proteome</keyword>
<comment type="caution">
    <text evidence="2">The sequence shown here is derived from an EMBL/GenBank/DDBJ whole genome shotgun (WGS) entry which is preliminary data.</text>
</comment>
<dbReference type="InterPro" id="IPR021292">
    <property type="entry name" value="DUF2863"/>
</dbReference>
<protein>
    <submittedName>
        <fullName evidence="2">DUF2863 family protein</fullName>
    </submittedName>
</protein>
<evidence type="ECO:0000313" key="3">
    <source>
        <dbReference type="Proteomes" id="UP001410394"/>
    </source>
</evidence>
<evidence type="ECO:0000256" key="1">
    <source>
        <dbReference type="SAM" id="MobiDB-lite"/>
    </source>
</evidence>
<reference evidence="2 3" key="1">
    <citation type="journal article" date="2018" name="Int. J. Syst. Evol. Microbiol.">
        <title>Uliginosibacterium sediminicola sp. nov., isolated from freshwater sediment.</title>
        <authorList>
            <person name="Hwang W.M."/>
            <person name="Kim S.M."/>
            <person name="Kang K."/>
            <person name="Ahn T.Y."/>
        </authorList>
    </citation>
    <scope>NUCLEOTIDE SEQUENCE [LARGE SCALE GENOMIC DNA]</scope>
    <source>
        <strain evidence="2 3">M1-21</strain>
    </source>
</reference>
<dbReference type="Pfam" id="PF11062">
    <property type="entry name" value="DUF2863"/>
    <property type="match status" value="1"/>
</dbReference>
<proteinExistence type="predicted"/>
<accession>A0ABU9Z0Q3</accession>
<evidence type="ECO:0000313" key="2">
    <source>
        <dbReference type="EMBL" id="MEN3069542.1"/>
    </source>
</evidence>
<sequence length="389" mass="42405">MKRSRLGRRNGLPQEAEQLLWLASGLAESGSRAEDMFWDSRLGELVDSLLQAGDEEVLNAALDHLFAANAGAHDALADAIESRAESGAADPSHRQALLIAAPVLCWSRFSIPAATLSPGALANLRVQLGAHVLADKVKLSLANVLFSPDQLPQGYCETARFTAELAQAAERNQDLKIDPETLPETARFLSDVRYLVGTVIAEAGAPIFRWQEKDISRELAATQWRSQGGACLSPLLAGCATELVLPEAYFAACRQADRASRPYSVRASVAFLATTLDIPPARLRAVVAPFFDRQLEEYRISFTALDNGNVMHGVVWPLLGAEDDNSDVPQQIQQVLRDCGVNVILQLDQRFPMEYCDDCGSPMYPSPDGEAVHAELPEESAEQVPRHLH</sequence>
<dbReference type="RefSeq" id="WP_345920310.1">
    <property type="nucleotide sequence ID" value="NZ_JBDIVE010000007.1"/>
</dbReference>
<feature type="region of interest" description="Disordered" evidence="1">
    <location>
        <begin position="366"/>
        <end position="389"/>
    </location>
</feature>
<organism evidence="2 3">
    <name type="scientific">Uliginosibacterium sediminicola</name>
    <dbReference type="NCBI Taxonomy" id="2024550"/>
    <lineage>
        <taxon>Bacteria</taxon>
        <taxon>Pseudomonadati</taxon>
        <taxon>Pseudomonadota</taxon>
        <taxon>Betaproteobacteria</taxon>
        <taxon>Rhodocyclales</taxon>
        <taxon>Zoogloeaceae</taxon>
        <taxon>Uliginosibacterium</taxon>
    </lineage>
</organism>
<dbReference type="EMBL" id="JBDIVE010000007">
    <property type="protein sequence ID" value="MEN3069542.1"/>
    <property type="molecule type" value="Genomic_DNA"/>
</dbReference>
<dbReference type="Proteomes" id="UP001410394">
    <property type="component" value="Unassembled WGS sequence"/>
</dbReference>